<protein>
    <recommendedName>
        <fullName evidence="6">Sec39 domain-containing protein</fullName>
    </recommendedName>
</protein>
<evidence type="ECO:0000256" key="2">
    <source>
        <dbReference type="ARBA" id="ARBA00022448"/>
    </source>
</evidence>
<dbReference type="PANTHER" id="PTHR40787:SF3">
    <property type="entry name" value="PROTEIN TRANSPORT PROTEIN SEC39"/>
    <property type="match status" value="1"/>
</dbReference>
<keyword evidence="8" id="KW-1185">Reference proteome</keyword>
<accession>A0A0D2FXL6</accession>
<dbReference type="InterPro" id="IPR013244">
    <property type="entry name" value="Sec39_domain"/>
</dbReference>
<dbReference type="AlphaFoldDB" id="A0A0D2FXL6"/>
<dbReference type="EMBL" id="KN846956">
    <property type="protein sequence ID" value="KIW73223.1"/>
    <property type="molecule type" value="Genomic_DNA"/>
</dbReference>
<dbReference type="Proteomes" id="UP000054266">
    <property type="component" value="Unassembled WGS sequence"/>
</dbReference>
<feature type="domain" description="Sec39" evidence="6">
    <location>
        <begin position="13"/>
        <end position="753"/>
    </location>
</feature>
<evidence type="ECO:0000256" key="5">
    <source>
        <dbReference type="SAM" id="MobiDB-lite"/>
    </source>
</evidence>
<proteinExistence type="predicted"/>
<dbReference type="GO" id="GO:0015031">
    <property type="term" value="P:protein transport"/>
    <property type="evidence" value="ECO:0007669"/>
    <property type="project" value="UniProtKB-KW"/>
</dbReference>
<dbReference type="Pfam" id="PF08314">
    <property type="entry name" value="Sec39"/>
    <property type="match status" value="1"/>
</dbReference>
<name>A0A0D2FXL6_9EURO</name>
<comment type="subcellular location">
    <subcellularLocation>
        <location evidence="1">Endoplasmic reticulum</location>
    </subcellularLocation>
</comment>
<evidence type="ECO:0000256" key="1">
    <source>
        <dbReference type="ARBA" id="ARBA00004240"/>
    </source>
</evidence>
<dbReference type="GO" id="GO:0005783">
    <property type="term" value="C:endoplasmic reticulum"/>
    <property type="evidence" value="ECO:0007669"/>
    <property type="project" value="UniProtKB-SubCell"/>
</dbReference>
<dbReference type="PANTHER" id="PTHR40787">
    <property type="entry name" value="SECRETED PROTEIN"/>
    <property type="match status" value="1"/>
</dbReference>
<evidence type="ECO:0000259" key="6">
    <source>
        <dbReference type="Pfam" id="PF08314"/>
    </source>
</evidence>
<feature type="region of interest" description="Disordered" evidence="5">
    <location>
        <begin position="777"/>
        <end position="796"/>
    </location>
</feature>
<keyword evidence="2" id="KW-0813">Transport</keyword>
<evidence type="ECO:0000256" key="4">
    <source>
        <dbReference type="ARBA" id="ARBA00022927"/>
    </source>
</evidence>
<sequence>MKSLEEPSEAHIVLHAVQATSEGDLDTLLKLVKWRPHVLSHGLTYRLLLSFYPTETSEHLSIVAFLKSLRKPSETPETLETPSLDPSISGLSRSEALRRCRILNLRSIPEHTSIHTQSDLANFVIEWAKGLEQLDGAIQPPAEFVEQFIEDDADLRLWYETYLVPLLRLQYDFYPDAYDVVNLESIEHLSGAGGISTLLQYAERQQNPSVLARDLEQVVSPWVVGANRAKRRRVEYQTENDAIEETSWEPVYDWLMSLSMNTFDVAAKAYVEWSGPVRSSQSSGEAARYAQTGLAMIYGCPEASADAHLVCGQVLGKAAVLAGLHQVDLSQAEPEIILPENATKGLNETDLLTHELPKKTNGFTRPSEFSIQLLAGLLTTANILSGYGLSWTIGDLARTCVFGSERRHKDELRRLLQHIPLQTRRVIDWRSVRQQILYLQSWSTKQQTVGREHSAFLSRLSLNYVETQLLDVLLKASQYSLVQEIYLTSASPPLSSSEVEARVVAAIYEAYDNASNGNRDRGGMKRANDILKVFRPNLPQSSALSGIDNLIRATHSLSFYQLTLQHGVPFKPVAIRVQKDPLTLLEKVLEQDARAYTKLDDLLEIARNLVRAHLSNRGNTADDTEPLELRVLVAEQRVTYAAIMAALATNDFDTAYAYITTRLQTSAEKSAASGFIDDTSWRAAYAAGKYRPSASPKSLNARIDSLAQRMELLSRALMLAPSGEALSGILATWRRYEEELDGLKTQAVEEERAFDAKADASLPGAFGVEDREADVAETKRAMARRSVPTGSGPSYEEEAPLGLFDVARGAASALRKSAAFPLGSNGLRDLKISSGTANSQDTQRAQASSPTSDDGRRLRKRDMVANMVGSGLGWVLGAQPQDRVDYST</sequence>
<organism evidence="7 8">
    <name type="scientific">Phialophora macrospora</name>
    <dbReference type="NCBI Taxonomy" id="1851006"/>
    <lineage>
        <taxon>Eukaryota</taxon>
        <taxon>Fungi</taxon>
        <taxon>Dikarya</taxon>
        <taxon>Ascomycota</taxon>
        <taxon>Pezizomycotina</taxon>
        <taxon>Eurotiomycetes</taxon>
        <taxon>Chaetothyriomycetidae</taxon>
        <taxon>Chaetothyriales</taxon>
        <taxon>Herpotrichiellaceae</taxon>
        <taxon>Phialophora</taxon>
    </lineage>
</organism>
<reference evidence="7 8" key="1">
    <citation type="submission" date="2015-01" db="EMBL/GenBank/DDBJ databases">
        <title>The Genome Sequence of Capronia semiimmersa CBS27337.</title>
        <authorList>
            <consortium name="The Broad Institute Genomics Platform"/>
            <person name="Cuomo C."/>
            <person name="de Hoog S."/>
            <person name="Gorbushina A."/>
            <person name="Stielow B."/>
            <person name="Teixiera M."/>
            <person name="Abouelleil A."/>
            <person name="Chapman S.B."/>
            <person name="Priest M."/>
            <person name="Young S.K."/>
            <person name="Wortman J."/>
            <person name="Nusbaum C."/>
            <person name="Birren B."/>
        </authorList>
    </citation>
    <scope>NUCLEOTIDE SEQUENCE [LARGE SCALE GENOMIC DNA]</scope>
    <source>
        <strain evidence="7 8">CBS 27337</strain>
    </source>
</reference>
<evidence type="ECO:0000313" key="8">
    <source>
        <dbReference type="Proteomes" id="UP000054266"/>
    </source>
</evidence>
<evidence type="ECO:0000256" key="3">
    <source>
        <dbReference type="ARBA" id="ARBA00022824"/>
    </source>
</evidence>
<keyword evidence="4" id="KW-0653">Protein transport</keyword>
<keyword evidence="3" id="KW-0256">Endoplasmic reticulum</keyword>
<gene>
    <name evidence="7" type="ORF">PV04_01357</name>
</gene>
<dbReference type="GO" id="GO:0006890">
    <property type="term" value="P:retrograde vesicle-mediated transport, Golgi to endoplasmic reticulum"/>
    <property type="evidence" value="ECO:0007669"/>
    <property type="project" value="InterPro"/>
</dbReference>
<feature type="compositionally biased region" description="Polar residues" evidence="5">
    <location>
        <begin position="833"/>
        <end position="852"/>
    </location>
</feature>
<feature type="region of interest" description="Disordered" evidence="5">
    <location>
        <begin position="831"/>
        <end position="859"/>
    </location>
</feature>
<evidence type="ECO:0000313" key="7">
    <source>
        <dbReference type="EMBL" id="KIW73223.1"/>
    </source>
</evidence>
<dbReference type="HOGENOM" id="CLU_006056_0_0_1"/>